<accession>A0A059D1K7</accession>
<protein>
    <submittedName>
        <fullName evidence="2">Uncharacterized protein</fullName>
    </submittedName>
</protein>
<dbReference type="EMBL" id="KK198754">
    <property type="protein sequence ID" value="KCW84447.1"/>
    <property type="molecule type" value="Genomic_DNA"/>
</dbReference>
<gene>
    <name evidence="2" type="ORF">EUGRSUZ_B01287</name>
</gene>
<evidence type="ECO:0000256" key="1">
    <source>
        <dbReference type="SAM" id="Phobius"/>
    </source>
</evidence>
<feature type="transmembrane region" description="Helical" evidence="1">
    <location>
        <begin position="20"/>
        <end position="44"/>
    </location>
</feature>
<dbReference type="AlphaFoldDB" id="A0A059D1K7"/>
<sequence>MYTWNMYGISNGQILECMAYLVVTSVIYIFLNNILYWLLIFGLFSSKLKLSLTHKHTRKHACARACAFPAKLILLDFLLGLCLTSLLWQASFFFGRSIFLFEDQFPSF</sequence>
<dbReference type="InParanoid" id="A0A059D1K7"/>
<keyword evidence="1" id="KW-0812">Transmembrane</keyword>
<organism evidence="2">
    <name type="scientific">Eucalyptus grandis</name>
    <name type="common">Flooded gum</name>
    <dbReference type="NCBI Taxonomy" id="71139"/>
    <lineage>
        <taxon>Eukaryota</taxon>
        <taxon>Viridiplantae</taxon>
        <taxon>Streptophyta</taxon>
        <taxon>Embryophyta</taxon>
        <taxon>Tracheophyta</taxon>
        <taxon>Spermatophyta</taxon>
        <taxon>Magnoliopsida</taxon>
        <taxon>eudicotyledons</taxon>
        <taxon>Gunneridae</taxon>
        <taxon>Pentapetalae</taxon>
        <taxon>rosids</taxon>
        <taxon>malvids</taxon>
        <taxon>Myrtales</taxon>
        <taxon>Myrtaceae</taxon>
        <taxon>Myrtoideae</taxon>
        <taxon>Eucalypteae</taxon>
        <taxon>Eucalyptus</taxon>
    </lineage>
</organism>
<evidence type="ECO:0000313" key="2">
    <source>
        <dbReference type="EMBL" id="KCW84447.1"/>
    </source>
</evidence>
<reference evidence="2" key="1">
    <citation type="submission" date="2013-07" db="EMBL/GenBank/DDBJ databases">
        <title>The genome of Eucalyptus grandis.</title>
        <authorList>
            <person name="Schmutz J."/>
            <person name="Hayes R."/>
            <person name="Myburg A."/>
            <person name="Tuskan G."/>
            <person name="Grattapaglia D."/>
            <person name="Rokhsar D.S."/>
        </authorList>
    </citation>
    <scope>NUCLEOTIDE SEQUENCE</scope>
    <source>
        <tissue evidence="2">Leaf extractions</tissue>
    </source>
</reference>
<proteinExistence type="predicted"/>
<keyword evidence="1" id="KW-0472">Membrane</keyword>
<feature type="transmembrane region" description="Helical" evidence="1">
    <location>
        <begin position="65"/>
        <end position="88"/>
    </location>
</feature>
<keyword evidence="1" id="KW-1133">Transmembrane helix</keyword>
<name>A0A059D1K7_EUCGR</name>
<dbReference type="Gramene" id="KCW84447">
    <property type="protein sequence ID" value="KCW84447"/>
    <property type="gene ID" value="EUGRSUZ_B01287"/>
</dbReference>